<reference evidence="4" key="1">
    <citation type="submission" date="2014-05" db="EMBL/GenBank/DDBJ databases">
        <title>The transcriptome of the halophilic microalga Tetraselmis sp. GSL018 isolated from the Great Salt Lake, Utah.</title>
        <authorList>
            <person name="Jinkerson R.E."/>
            <person name="D'Adamo S."/>
            <person name="Posewitz M.C."/>
        </authorList>
    </citation>
    <scope>NUCLEOTIDE SEQUENCE</scope>
    <source>
        <strain evidence="4">GSL018</strain>
    </source>
</reference>
<evidence type="ECO:0000256" key="1">
    <source>
        <dbReference type="SAM" id="MobiDB-lite"/>
    </source>
</evidence>
<name>A0A061RJS6_9CHLO</name>
<dbReference type="PROSITE" id="PS00036">
    <property type="entry name" value="BZIP_BASIC"/>
    <property type="match status" value="1"/>
</dbReference>
<accession>A0A061RJS6</accession>
<evidence type="ECO:0000313" key="3">
    <source>
        <dbReference type="EMBL" id="JAC69236.1"/>
    </source>
</evidence>
<evidence type="ECO:0000313" key="5">
    <source>
        <dbReference type="EMBL" id="JAC75857.1"/>
    </source>
</evidence>
<dbReference type="InterPro" id="IPR044521">
    <property type="entry name" value="AtbZIP8/43"/>
</dbReference>
<dbReference type="InterPro" id="IPR004827">
    <property type="entry name" value="bZIP"/>
</dbReference>
<dbReference type="InterPro" id="IPR046347">
    <property type="entry name" value="bZIP_sf"/>
</dbReference>
<feature type="region of interest" description="Disordered" evidence="1">
    <location>
        <begin position="95"/>
        <end position="172"/>
    </location>
</feature>
<dbReference type="Pfam" id="PF00170">
    <property type="entry name" value="bZIP_1"/>
    <property type="match status" value="1"/>
</dbReference>
<proteinExistence type="predicted"/>
<protein>
    <recommendedName>
        <fullName evidence="2">BZIP domain-containing protein</fullName>
    </recommendedName>
</protein>
<dbReference type="EMBL" id="GBEZ01012747">
    <property type="protein sequence ID" value="JAC73172.1"/>
    <property type="molecule type" value="Transcribed_RNA"/>
</dbReference>
<dbReference type="PANTHER" id="PTHR46324:SF26">
    <property type="entry name" value="OS02G0728001 PROTEIN"/>
    <property type="match status" value="1"/>
</dbReference>
<dbReference type="GO" id="GO:0003700">
    <property type="term" value="F:DNA-binding transcription factor activity"/>
    <property type="evidence" value="ECO:0007669"/>
    <property type="project" value="InterPro"/>
</dbReference>
<dbReference type="AlphaFoldDB" id="A0A061RJS6"/>
<sequence>MEISLPDQHLLDGENGIFDFREFEEVGISPSCLGLDGTRGSPNDICSEVLKDIFNSTSDEGFGNPADLVNGCPSTLPVSTQQNLPSYRTSHISLAENPKGTTLENTGSLRSAPKHPTRCDTLSYNTLDGDEEASSLLGENTDGEEQEHQTGDRREKRRRSNRESARRGRMRRMQQLGDLQKEVSELNQQHELLLSKLAEAGDLLDAASRENRIYKTIARYLGSDQPELMKALKEANAADGQRAQQMNEISDEEAEAIAAAALATNNNNPTKALMDLLNLAIQRNNMVV</sequence>
<feature type="compositionally biased region" description="Polar residues" evidence="1">
    <location>
        <begin position="99"/>
        <end position="109"/>
    </location>
</feature>
<dbReference type="Gene3D" id="1.20.5.170">
    <property type="match status" value="1"/>
</dbReference>
<dbReference type="PANTHER" id="PTHR46324">
    <property type="entry name" value="BASIC LEUCINE ZIPPER 43-RELATED"/>
    <property type="match status" value="1"/>
</dbReference>
<gene>
    <name evidence="5" type="ORF">TSPGSL018_21884</name>
    <name evidence="4" type="ORF">TSPGSL018_29547</name>
    <name evidence="3" type="ORF">TSPGSL018_6851</name>
</gene>
<evidence type="ECO:0000259" key="2">
    <source>
        <dbReference type="PROSITE" id="PS50217"/>
    </source>
</evidence>
<dbReference type="SUPFAM" id="SSF57959">
    <property type="entry name" value="Leucine zipper domain"/>
    <property type="match status" value="1"/>
</dbReference>
<feature type="domain" description="BZIP" evidence="2">
    <location>
        <begin position="151"/>
        <end position="199"/>
    </location>
</feature>
<organism evidence="4">
    <name type="scientific">Tetraselmis sp. GSL018</name>
    <dbReference type="NCBI Taxonomy" id="582737"/>
    <lineage>
        <taxon>Eukaryota</taxon>
        <taxon>Viridiplantae</taxon>
        <taxon>Chlorophyta</taxon>
        <taxon>core chlorophytes</taxon>
        <taxon>Chlorodendrophyceae</taxon>
        <taxon>Chlorodendrales</taxon>
        <taxon>Chlorodendraceae</taxon>
        <taxon>Tetraselmis</taxon>
    </lineage>
</organism>
<dbReference type="EMBL" id="GBEZ01009756">
    <property type="protein sequence ID" value="JAC75857.1"/>
    <property type="molecule type" value="Transcribed_RNA"/>
</dbReference>
<dbReference type="PROSITE" id="PS50217">
    <property type="entry name" value="BZIP"/>
    <property type="match status" value="1"/>
</dbReference>
<dbReference type="SMART" id="SM00338">
    <property type="entry name" value="BRLZ"/>
    <property type="match status" value="1"/>
</dbReference>
<evidence type="ECO:0000313" key="4">
    <source>
        <dbReference type="EMBL" id="JAC73172.1"/>
    </source>
</evidence>
<dbReference type="EMBL" id="GBEZ01017070">
    <property type="protein sequence ID" value="JAC69236.1"/>
    <property type="molecule type" value="Transcribed_RNA"/>
</dbReference>